<dbReference type="PANTHER" id="PTHR45528:SF12">
    <property type="entry name" value="SENSOR HISTIDINE KINASE ARSS"/>
    <property type="match status" value="1"/>
</dbReference>
<keyword evidence="8 15" id="KW-0418">Kinase</keyword>
<dbReference type="Pfam" id="PF18719">
    <property type="entry name" value="ArlS_N"/>
    <property type="match status" value="1"/>
</dbReference>
<evidence type="ECO:0000256" key="8">
    <source>
        <dbReference type="ARBA" id="ARBA00022777"/>
    </source>
</evidence>
<dbReference type="PRINTS" id="PR00344">
    <property type="entry name" value="BCTRLSENSOR"/>
</dbReference>
<dbReference type="Proteomes" id="UP000030001">
    <property type="component" value="Unassembled WGS sequence"/>
</dbReference>
<organism evidence="15 17">
    <name type="scientific">Limosilactobacillus mucosae</name>
    <name type="common">Lactobacillus mucosae</name>
    <dbReference type="NCBI Taxonomy" id="97478"/>
    <lineage>
        <taxon>Bacteria</taxon>
        <taxon>Bacillati</taxon>
        <taxon>Bacillota</taxon>
        <taxon>Bacilli</taxon>
        <taxon>Lactobacillales</taxon>
        <taxon>Lactobacillaceae</taxon>
        <taxon>Limosilactobacillus</taxon>
    </lineage>
</organism>
<dbReference type="SMART" id="SM00387">
    <property type="entry name" value="HATPase_c"/>
    <property type="match status" value="1"/>
</dbReference>
<dbReference type="InterPro" id="IPR050398">
    <property type="entry name" value="HssS/ArlS-like"/>
</dbReference>
<dbReference type="InterPro" id="IPR003660">
    <property type="entry name" value="HAMP_dom"/>
</dbReference>
<dbReference type="EMBL" id="CABFNH010000005">
    <property type="protein sequence ID" value="VTZ88716.1"/>
    <property type="molecule type" value="Genomic_DNA"/>
</dbReference>
<keyword evidence="7 12" id="KW-0812">Transmembrane</keyword>
<keyword evidence="6 16" id="KW-0808">Transferase</keyword>
<dbReference type="FunFam" id="1.10.287.130:FF:000001">
    <property type="entry name" value="Two-component sensor histidine kinase"/>
    <property type="match status" value="1"/>
</dbReference>
<dbReference type="Pfam" id="PF00512">
    <property type="entry name" value="HisKA"/>
    <property type="match status" value="1"/>
</dbReference>
<evidence type="ECO:0000256" key="2">
    <source>
        <dbReference type="ARBA" id="ARBA00004141"/>
    </source>
</evidence>
<evidence type="ECO:0000259" key="13">
    <source>
        <dbReference type="PROSITE" id="PS50109"/>
    </source>
</evidence>
<dbReference type="GO" id="GO:0016020">
    <property type="term" value="C:membrane"/>
    <property type="evidence" value="ECO:0007669"/>
    <property type="project" value="UniProtKB-SubCell"/>
</dbReference>
<evidence type="ECO:0000256" key="7">
    <source>
        <dbReference type="ARBA" id="ARBA00022692"/>
    </source>
</evidence>
<dbReference type="InterPro" id="IPR005467">
    <property type="entry name" value="His_kinase_dom"/>
</dbReference>
<dbReference type="SMART" id="SM00304">
    <property type="entry name" value="HAMP"/>
    <property type="match status" value="1"/>
</dbReference>
<evidence type="ECO:0000256" key="4">
    <source>
        <dbReference type="ARBA" id="ARBA00015735"/>
    </source>
</evidence>
<evidence type="ECO:0000313" key="16">
    <source>
        <dbReference type="EMBL" id="VTZ88716.1"/>
    </source>
</evidence>
<dbReference type="InterPro" id="IPR003661">
    <property type="entry name" value="HisK_dim/P_dom"/>
</dbReference>
<evidence type="ECO:0000256" key="9">
    <source>
        <dbReference type="ARBA" id="ARBA00022989"/>
    </source>
</evidence>
<dbReference type="PANTHER" id="PTHR45528">
    <property type="entry name" value="SENSOR HISTIDINE KINASE CPXA"/>
    <property type="match status" value="1"/>
</dbReference>
<keyword evidence="9 12" id="KW-1133">Transmembrane helix</keyword>
<dbReference type="CDD" id="cd06225">
    <property type="entry name" value="HAMP"/>
    <property type="match status" value="1"/>
</dbReference>
<dbReference type="CDD" id="cd00082">
    <property type="entry name" value="HisKA"/>
    <property type="match status" value="1"/>
</dbReference>
<evidence type="ECO:0000256" key="5">
    <source>
        <dbReference type="ARBA" id="ARBA00022553"/>
    </source>
</evidence>
<evidence type="ECO:0000313" key="17">
    <source>
        <dbReference type="Proteomes" id="UP000030001"/>
    </source>
</evidence>
<dbReference type="CDD" id="cd00075">
    <property type="entry name" value="HATPase"/>
    <property type="match status" value="1"/>
</dbReference>
<dbReference type="Gene3D" id="6.10.340.10">
    <property type="match status" value="1"/>
</dbReference>
<keyword evidence="11 12" id="KW-0472">Membrane</keyword>
<evidence type="ECO:0000256" key="12">
    <source>
        <dbReference type="SAM" id="Phobius"/>
    </source>
</evidence>
<evidence type="ECO:0000313" key="15">
    <source>
        <dbReference type="EMBL" id="KGL66676.1"/>
    </source>
</evidence>
<dbReference type="AlphaFoldDB" id="A0A099YB88"/>
<feature type="transmembrane region" description="Helical" evidence="12">
    <location>
        <begin position="181"/>
        <end position="208"/>
    </location>
</feature>
<evidence type="ECO:0000256" key="1">
    <source>
        <dbReference type="ARBA" id="ARBA00000085"/>
    </source>
</evidence>
<dbReference type="PROSITE" id="PS50109">
    <property type="entry name" value="HIS_KIN"/>
    <property type="match status" value="1"/>
</dbReference>
<dbReference type="GO" id="GO:0000155">
    <property type="term" value="F:phosphorelay sensor kinase activity"/>
    <property type="evidence" value="ECO:0007669"/>
    <property type="project" value="InterPro"/>
</dbReference>
<comment type="subcellular location">
    <subcellularLocation>
        <location evidence="2">Membrane</location>
        <topology evidence="2">Multi-pass membrane protein</topology>
    </subcellularLocation>
</comment>
<dbReference type="Gene3D" id="3.30.565.10">
    <property type="entry name" value="Histidine kinase-like ATPase, C-terminal domain"/>
    <property type="match status" value="1"/>
</dbReference>
<accession>A0A099YB88</accession>
<feature type="transmembrane region" description="Helical" evidence="12">
    <location>
        <begin position="20"/>
        <end position="41"/>
    </location>
</feature>
<keyword evidence="10" id="KW-0902">Two-component regulatory system</keyword>
<dbReference type="PROSITE" id="PS50885">
    <property type="entry name" value="HAMP"/>
    <property type="match status" value="1"/>
</dbReference>
<feature type="domain" description="HAMP" evidence="14">
    <location>
        <begin position="205"/>
        <end position="261"/>
    </location>
</feature>
<dbReference type="Gene3D" id="1.10.287.130">
    <property type="match status" value="1"/>
</dbReference>
<dbReference type="RefSeq" id="WP_034540519.1">
    <property type="nucleotide sequence ID" value="NZ_CABFNH010000005.1"/>
</dbReference>
<dbReference type="InterPro" id="IPR004358">
    <property type="entry name" value="Sig_transdc_His_kin-like_C"/>
</dbReference>
<dbReference type="InterPro" id="IPR041610">
    <property type="entry name" value="ArlS_N"/>
</dbReference>
<dbReference type="SMART" id="SM00388">
    <property type="entry name" value="HisKA"/>
    <property type="match status" value="1"/>
</dbReference>
<name>A0A099YB88_LIMMU</name>
<dbReference type="Pfam" id="PF02518">
    <property type="entry name" value="HATPase_c"/>
    <property type="match status" value="1"/>
</dbReference>
<dbReference type="SUPFAM" id="SSF47384">
    <property type="entry name" value="Homodimeric domain of signal transducing histidine kinase"/>
    <property type="match status" value="1"/>
</dbReference>
<evidence type="ECO:0000256" key="6">
    <source>
        <dbReference type="ARBA" id="ARBA00022679"/>
    </source>
</evidence>
<evidence type="ECO:0000256" key="11">
    <source>
        <dbReference type="ARBA" id="ARBA00023136"/>
    </source>
</evidence>
<dbReference type="InterPro" id="IPR036097">
    <property type="entry name" value="HisK_dim/P_sf"/>
</dbReference>
<comment type="catalytic activity">
    <reaction evidence="1">
        <text>ATP + protein L-histidine = ADP + protein N-phospho-L-histidine.</text>
        <dbReference type="EC" id="2.7.13.3"/>
    </reaction>
</comment>
<dbReference type="InterPro" id="IPR036890">
    <property type="entry name" value="HATPase_C_sf"/>
</dbReference>
<dbReference type="EC" id="2.7.13.3" evidence="3"/>
<gene>
    <name evidence="16" type="primary">arlS</name>
    <name evidence="16" type="ORF">LMUP508_00475</name>
    <name evidence="15" type="ORF">LX03_07555</name>
</gene>
<evidence type="ECO:0000313" key="18">
    <source>
        <dbReference type="Proteomes" id="UP000365705"/>
    </source>
</evidence>
<dbReference type="FunFam" id="3.30.565.10:FF:000006">
    <property type="entry name" value="Sensor histidine kinase WalK"/>
    <property type="match status" value="1"/>
</dbReference>
<evidence type="ECO:0000256" key="3">
    <source>
        <dbReference type="ARBA" id="ARBA00012438"/>
    </source>
</evidence>
<keyword evidence="5" id="KW-0597">Phosphoprotein</keyword>
<protein>
    <recommendedName>
        <fullName evidence="4">Signal transduction histidine-protein kinase ArlS</fullName>
        <ecNumber evidence="3">2.7.13.3</ecNumber>
    </recommendedName>
</protein>
<sequence length="494" mass="56068">MSEKQSKSSRFVSLKVKWAIGTAIGSLIISMIVVISLFSAFTQNLLQQERSELNHNMSVVVRQLGNAGESSLTKSKVRSIFEHETNLSSTTEFYRQPLVQGLSNSRVTVTVMNSNGKKIFQTAKATLPLKTSKQAKTEMVKGGHHQIMVGREPILSHDGTIIGYVQVENDLKQYYQVFKRLILISVLALCLVVIASGLLGYFLSYYWLSPLNDIHDTLTVVRDDPTSDARVPKDVTELNDELGELSRMFNQMLDQTQRYIDQQTQFVSDVSHELRTPVAIIQGHMEMLQRWGKDDPQVLDESIAAALKETTRMNSLIKEMLDLTRAEQVDVKFHDAVTEVKDVVEQVFNNFKMLYPDYVFRFDDDLHEDVPVHIYRDHLEQILIILFDNAVKYSKDRKEVHLSLSRNLNSVEIGVQDFGEGIPQEDVLHVFDRFYRVDKARSRKKGGNGLGLAIAKRLVEGYHGHIAVESTVGSGSLFRITLPIVKEKPIEKDK</sequence>
<reference evidence="16 18" key="2">
    <citation type="submission" date="2019-06" db="EMBL/GenBank/DDBJ databases">
        <authorList>
            <person name="Rodrigo-Torres L."/>
            <person name="Arahal R. D."/>
            <person name="Lucena T."/>
        </authorList>
    </citation>
    <scope>NUCLEOTIDE SEQUENCE [LARGE SCALE GENOMIC DNA]</scope>
    <source>
        <strain evidence="16 18">INIA P508</strain>
    </source>
</reference>
<proteinExistence type="predicted"/>
<evidence type="ECO:0000259" key="14">
    <source>
        <dbReference type="PROSITE" id="PS50885"/>
    </source>
</evidence>
<evidence type="ECO:0000256" key="10">
    <source>
        <dbReference type="ARBA" id="ARBA00023012"/>
    </source>
</evidence>
<dbReference type="SUPFAM" id="SSF55874">
    <property type="entry name" value="ATPase domain of HSP90 chaperone/DNA topoisomerase II/histidine kinase"/>
    <property type="match status" value="1"/>
</dbReference>
<reference evidence="15 17" key="1">
    <citation type="submission" date="2014-09" db="EMBL/GenBank/DDBJ databases">
        <title>Lactobacillus mucosae CRL573 Genome Sequencing.</title>
        <authorList>
            <person name="Bleckwedel J."/>
            <person name="Teran L.C."/>
            <person name="Bonacina J."/>
            <person name="Saavedra L."/>
            <person name="Mozzi F.B."/>
            <person name="Raya R.R."/>
        </authorList>
    </citation>
    <scope>NUCLEOTIDE SEQUENCE [LARGE SCALE GENOMIC DNA]</scope>
    <source>
        <strain evidence="15 17">CRL573</strain>
    </source>
</reference>
<feature type="domain" description="Histidine kinase" evidence="13">
    <location>
        <begin position="269"/>
        <end position="486"/>
    </location>
</feature>
<dbReference type="EMBL" id="JROC01000034">
    <property type="protein sequence ID" value="KGL66676.1"/>
    <property type="molecule type" value="Genomic_DNA"/>
</dbReference>
<dbReference type="Proteomes" id="UP000365705">
    <property type="component" value="Unassembled WGS sequence"/>
</dbReference>
<dbReference type="InterPro" id="IPR003594">
    <property type="entry name" value="HATPase_dom"/>
</dbReference>